<reference evidence="1" key="1">
    <citation type="submission" date="2015-04" db="UniProtKB">
        <authorList>
            <consortium name="EnsemblPlants"/>
        </authorList>
    </citation>
    <scope>IDENTIFICATION</scope>
    <source>
        <strain evidence="1">SL10</strain>
    </source>
</reference>
<dbReference type="Proteomes" id="UP000006591">
    <property type="component" value="Chromosome 8"/>
</dbReference>
<dbReference type="EnsemblPlants" id="ONIVA08G07590.1">
    <property type="protein sequence ID" value="ONIVA08G07590.1"/>
    <property type="gene ID" value="ONIVA08G07590"/>
</dbReference>
<protein>
    <submittedName>
        <fullName evidence="1">Uncharacterized protein</fullName>
    </submittedName>
</protein>
<name>A0A0E0I8V3_ORYNI</name>
<evidence type="ECO:0000313" key="2">
    <source>
        <dbReference type="Proteomes" id="UP000006591"/>
    </source>
</evidence>
<evidence type="ECO:0000313" key="1">
    <source>
        <dbReference type="EnsemblPlants" id="ONIVA08G07590.1"/>
    </source>
</evidence>
<dbReference type="HOGENOM" id="CLU_2562305_0_0_1"/>
<keyword evidence="2" id="KW-1185">Reference proteome</keyword>
<proteinExistence type="predicted"/>
<sequence length="82" mass="9143">MELCPVVVAFLRLSFPPRRSAVCLRRQVRSAKPIVLRLFVKPKDRRSHPVIVDPFVSVALLRSSSPVAVVVPLPHHARGARS</sequence>
<accession>A0A0E0I8V3</accession>
<dbReference type="Gramene" id="ONIVA08G07590.1">
    <property type="protein sequence ID" value="ONIVA08G07590.1"/>
    <property type="gene ID" value="ONIVA08G07590"/>
</dbReference>
<organism evidence="1">
    <name type="scientific">Oryza nivara</name>
    <name type="common">Indian wild rice</name>
    <name type="synonym">Oryza sativa f. spontanea</name>
    <dbReference type="NCBI Taxonomy" id="4536"/>
    <lineage>
        <taxon>Eukaryota</taxon>
        <taxon>Viridiplantae</taxon>
        <taxon>Streptophyta</taxon>
        <taxon>Embryophyta</taxon>
        <taxon>Tracheophyta</taxon>
        <taxon>Spermatophyta</taxon>
        <taxon>Magnoliopsida</taxon>
        <taxon>Liliopsida</taxon>
        <taxon>Poales</taxon>
        <taxon>Poaceae</taxon>
        <taxon>BOP clade</taxon>
        <taxon>Oryzoideae</taxon>
        <taxon>Oryzeae</taxon>
        <taxon>Oryzinae</taxon>
        <taxon>Oryza</taxon>
    </lineage>
</organism>
<reference evidence="1" key="2">
    <citation type="submission" date="2018-04" db="EMBL/GenBank/DDBJ databases">
        <title>OnivRS2 (Oryza nivara Reference Sequence Version 2).</title>
        <authorList>
            <person name="Zhang J."/>
            <person name="Kudrna D."/>
            <person name="Lee S."/>
            <person name="Talag J."/>
            <person name="Rajasekar S."/>
            <person name="Welchert J."/>
            <person name="Hsing Y.-I."/>
            <person name="Wing R.A."/>
        </authorList>
    </citation>
    <scope>NUCLEOTIDE SEQUENCE [LARGE SCALE GENOMIC DNA]</scope>
    <source>
        <strain evidence="1">SL10</strain>
    </source>
</reference>
<dbReference type="AlphaFoldDB" id="A0A0E0I8V3"/>